<evidence type="ECO:0000313" key="2">
    <source>
        <dbReference type="EMBL" id="RVW82017.1"/>
    </source>
</evidence>
<protein>
    <submittedName>
        <fullName evidence="2">Uncharacterized protein</fullName>
    </submittedName>
</protein>
<dbReference type="EMBL" id="QGNW01000245">
    <property type="protein sequence ID" value="RVW82017.1"/>
    <property type="molecule type" value="Genomic_DNA"/>
</dbReference>
<evidence type="ECO:0000256" key="1">
    <source>
        <dbReference type="SAM" id="MobiDB-lite"/>
    </source>
</evidence>
<reference evidence="2 3" key="1">
    <citation type="journal article" date="2018" name="PLoS Genet.">
        <title>Population sequencing reveals clonal diversity and ancestral inbreeding in the grapevine cultivar Chardonnay.</title>
        <authorList>
            <person name="Roach M.J."/>
            <person name="Johnson D.L."/>
            <person name="Bohlmann J."/>
            <person name="van Vuuren H.J."/>
            <person name="Jones S.J."/>
            <person name="Pretorius I.S."/>
            <person name="Schmidt S.A."/>
            <person name="Borneman A.R."/>
        </authorList>
    </citation>
    <scope>NUCLEOTIDE SEQUENCE [LARGE SCALE GENOMIC DNA]</scope>
    <source>
        <strain evidence="3">cv. Chardonnay</strain>
        <tissue evidence="2">Leaf</tissue>
    </source>
</reference>
<comment type="caution">
    <text evidence="2">The sequence shown here is derived from an EMBL/GenBank/DDBJ whole genome shotgun (WGS) entry which is preliminary data.</text>
</comment>
<accession>A0A438HC63</accession>
<sequence length="167" mass="19253">MLVESTGPLRRKGFSGGKRQLHRKKKRFLILFGIEERRKNCSYEVFQEGGWRIEGGNPCFERPKEDTVGCILKKNTAPPHHALRFHASPKVPTWLQVEEELTIAAPSIENQPHHSFDGRFNTHLHLKEISNTHHHLKEIHLHGCHLEKDNPRTNRAPQEASPTRIST</sequence>
<gene>
    <name evidence="2" type="ORF">CK203_049126</name>
</gene>
<evidence type="ECO:0000313" key="3">
    <source>
        <dbReference type="Proteomes" id="UP000288805"/>
    </source>
</evidence>
<dbReference type="Proteomes" id="UP000288805">
    <property type="component" value="Unassembled WGS sequence"/>
</dbReference>
<proteinExistence type="predicted"/>
<feature type="compositionally biased region" description="Polar residues" evidence="1">
    <location>
        <begin position="153"/>
        <end position="167"/>
    </location>
</feature>
<dbReference type="AlphaFoldDB" id="A0A438HC63"/>
<feature type="region of interest" description="Disordered" evidence="1">
    <location>
        <begin position="146"/>
        <end position="167"/>
    </location>
</feature>
<name>A0A438HC63_VITVI</name>
<organism evidence="2 3">
    <name type="scientific">Vitis vinifera</name>
    <name type="common">Grape</name>
    <dbReference type="NCBI Taxonomy" id="29760"/>
    <lineage>
        <taxon>Eukaryota</taxon>
        <taxon>Viridiplantae</taxon>
        <taxon>Streptophyta</taxon>
        <taxon>Embryophyta</taxon>
        <taxon>Tracheophyta</taxon>
        <taxon>Spermatophyta</taxon>
        <taxon>Magnoliopsida</taxon>
        <taxon>eudicotyledons</taxon>
        <taxon>Gunneridae</taxon>
        <taxon>Pentapetalae</taxon>
        <taxon>rosids</taxon>
        <taxon>Vitales</taxon>
        <taxon>Vitaceae</taxon>
        <taxon>Viteae</taxon>
        <taxon>Vitis</taxon>
    </lineage>
</organism>